<feature type="transmembrane region" description="Helical" evidence="6">
    <location>
        <begin position="267"/>
        <end position="286"/>
    </location>
</feature>
<keyword evidence="2" id="KW-1003">Cell membrane</keyword>
<dbReference type="NCBIfam" id="TIGR00360">
    <property type="entry name" value="ComEC_N-term"/>
    <property type="match status" value="1"/>
</dbReference>
<comment type="caution">
    <text evidence="9">The sequence shown here is derived from an EMBL/GenBank/DDBJ whole genome shotgun (WGS) entry which is preliminary data.</text>
</comment>
<dbReference type="InterPro" id="IPR025405">
    <property type="entry name" value="DUF4131"/>
</dbReference>
<evidence type="ECO:0000256" key="1">
    <source>
        <dbReference type="ARBA" id="ARBA00004651"/>
    </source>
</evidence>
<dbReference type="Pfam" id="PF03772">
    <property type="entry name" value="Competence"/>
    <property type="match status" value="1"/>
</dbReference>
<reference evidence="9 10" key="1">
    <citation type="submission" date="2016-07" db="EMBL/GenBank/DDBJ databases">
        <title>Genome analysis of Flavihumibacter stibioxidans YS-17.</title>
        <authorList>
            <person name="Shi K."/>
            <person name="Han Y."/>
            <person name="Wang G."/>
        </authorList>
    </citation>
    <scope>NUCLEOTIDE SEQUENCE [LARGE SCALE GENOMIC DNA]</scope>
    <source>
        <strain evidence="9 10">YS-17</strain>
    </source>
</reference>
<evidence type="ECO:0000256" key="6">
    <source>
        <dbReference type="SAM" id="Phobius"/>
    </source>
</evidence>
<feature type="domain" description="ComEC/Rec2-related protein" evidence="7">
    <location>
        <begin position="247"/>
        <end position="516"/>
    </location>
</feature>
<organism evidence="9 10">
    <name type="scientific">Flavihumibacter stibioxidans</name>
    <dbReference type="NCBI Taxonomy" id="1834163"/>
    <lineage>
        <taxon>Bacteria</taxon>
        <taxon>Pseudomonadati</taxon>
        <taxon>Bacteroidota</taxon>
        <taxon>Chitinophagia</taxon>
        <taxon>Chitinophagales</taxon>
        <taxon>Chitinophagaceae</taxon>
        <taxon>Flavihumibacter</taxon>
    </lineage>
</organism>
<feature type="transmembrane region" description="Helical" evidence="6">
    <location>
        <begin position="36"/>
        <end position="56"/>
    </location>
</feature>
<dbReference type="PANTHER" id="PTHR30619">
    <property type="entry name" value="DNA INTERNALIZATION/COMPETENCE PROTEIN COMEC/REC2"/>
    <property type="match status" value="1"/>
</dbReference>
<dbReference type="RefSeq" id="WP_187256964.1">
    <property type="nucleotide sequence ID" value="NZ_JBHULF010000007.1"/>
</dbReference>
<feature type="domain" description="DUF4131" evidence="8">
    <location>
        <begin position="43"/>
        <end position="204"/>
    </location>
</feature>
<evidence type="ECO:0000259" key="8">
    <source>
        <dbReference type="Pfam" id="PF13567"/>
    </source>
</evidence>
<dbReference type="Proteomes" id="UP000765802">
    <property type="component" value="Unassembled WGS sequence"/>
</dbReference>
<evidence type="ECO:0000256" key="2">
    <source>
        <dbReference type="ARBA" id="ARBA00022475"/>
    </source>
</evidence>
<dbReference type="PANTHER" id="PTHR30619:SF1">
    <property type="entry name" value="RECOMBINATION PROTEIN 2"/>
    <property type="match status" value="1"/>
</dbReference>
<comment type="subcellular location">
    <subcellularLocation>
        <location evidence="1">Cell membrane</location>
        <topology evidence="1">Multi-pass membrane protein</topology>
    </subcellularLocation>
</comment>
<feature type="transmembrane region" description="Helical" evidence="6">
    <location>
        <begin position="460"/>
        <end position="480"/>
    </location>
</feature>
<proteinExistence type="predicted"/>
<dbReference type="EMBL" id="MBUA01000023">
    <property type="protein sequence ID" value="MBC6491638.1"/>
    <property type="molecule type" value="Genomic_DNA"/>
</dbReference>
<feature type="transmembrane region" description="Helical" evidence="6">
    <location>
        <begin position="68"/>
        <end position="87"/>
    </location>
</feature>
<dbReference type="InterPro" id="IPR052159">
    <property type="entry name" value="Competence_DNA_uptake"/>
</dbReference>
<evidence type="ECO:0000313" key="9">
    <source>
        <dbReference type="EMBL" id="MBC6491638.1"/>
    </source>
</evidence>
<evidence type="ECO:0008006" key="11">
    <source>
        <dbReference type="Google" id="ProtNLM"/>
    </source>
</evidence>
<accession>A0ABR7M9D6</accession>
<dbReference type="Pfam" id="PF13567">
    <property type="entry name" value="DUF4131"/>
    <property type="match status" value="1"/>
</dbReference>
<protein>
    <recommendedName>
        <fullName evidence="11">Competence protein ComEC</fullName>
    </recommendedName>
</protein>
<keyword evidence="5 6" id="KW-0472">Membrane</keyword>
<evidence type="ECO:0000256" key="4">
    <source>
        <dbReference type="ARBA" id="ARBA00022989"/>
    </source>
</evidence>
<keyword evidence="3 6" id="KW-0812">Transmembrane</keyword>
<evidence type="ECO:0000256" key="3">
    <source>
        <dbReference type="ARBA" id="ARBA00022692"/>
    </source>
</evidence>
<dbReference type="InterPro" id="IPR004477">
    <property type="entry name" value="ComEC_N"/>
</dbReference>
<name>A0ABR7M9D6_9BACT</name>
<keyword evidence="4 6" id="KW-1133">Transmembrane helix</keyword>
<feature type="transmembrane region" description="Helical" evidence="6">
    <location>
        <begin position="373"/>
        <end position="392"/>
    </location>
</feature>
<feature type="transmembrane region" description="Helical" evidence="6">
    <location>
        <begin position="398"/>
        <end position="417"/>
    </location>
</feature>
<feature type="transmembrane region" description="Helical" evidence="6">
    <location>
        <begin position="307"/>
        <end position="336"/>
    </location>
</feature>
<feature type="transmembrane region" description="Helical" evidence="6">
    <location>
        <begin position="523"/>
        <end position="539"/>
    </location>
</feature>
<feature type="transmembrane region" description="Helical" evidence="6">
    <location>
        <begin position="348"/>
        <end position="366"/>
    </location>
</feature>
<gene>
    <name evidence="9" type="ORF">BC349_11300</name>
</gene>
<evidence type="ECO:0000256" key="5">
    <source>
        <dbReference type="ARBA" id="ARBA00023136"/>
    </source>
</evidence>
<evidence type="ECO:0000259" key="7">
    <source>
        <dbReference type="Pfam" id="PF03772"/>
    </source>
</evidence>
<feature type="transmembrane region" description="Helical" evidence="6">
    <location>
        <begin position="501"/>
        <end position="517"/>
    </location>
</feature>
<keyword evidence="10" id="KW-1185">Reference proteome</keyword>
<evidence type="ECO:0000313" key="10">
    <source>
        <dbReference type="Proteomes" id="UP000765802"/>
    </source>
</evidence>
<feature type="transmembrane region" description="Helical" evidence="6">
    <location>
        <begin position="429"/>
        <end position="454"/>
    </location>
</feature>
<sequence length="707" mass="78629">MQRAPLWKRAPFLRLVLPLMAGISQGQNQLFPIQPGLAGIISTSLLILSSAILLIIQSSIVPLRYRPAPLSGLLINCLLFSTGILLFNHHKITHHHNWIGYHLNHTIAIAVSPDALPSPGKKSLRYQLTIHSTIDQNGKTNPAKGKIIAYIPSGNQDLLQPGSIYLIPASNLKTITSPGNPGSFDYARFCQRKNIYHQTYLKPEDIMLLKTPTGFSLNRFLATGQSSALAAMRNSAPEPARALAMALLIGYRDEVDKDLLQAYTNTGVVHVIAVSGMHLGLIFLLLQHLLVFPENRFPITRWFKAAIVLLITWWFSGIAGAAASIIRAAFMFSLLLVAKILRKPMDPIQALSLGAFALLCYNPFWLWDAGFQLSFAALLSIVVFQPLITPWLQPKNKIAYAIWQLMAVTLAAQVLTLPISIGQFHQAPVYFLFANLLAVPLSSLALITAILQWIMSACLIPTNLAGQLTVALINWMNAFIRRIDRLPGAVLDQLEWSTTQTWLAYGIITCVTVWLATKNRRPFLLTLVSLIFFAGSRFADHATKSRQQILAVYHLPGKSAVEIIWGKDCTRMLTAFSTTKHPVLQASARYFRVTNIRYLATPLLRIHQHTLALPQNQQEAAGLLKTNPSFLLLTRQTRNIKGFANHIPAKCVVIIDGSVYENKAQQWEEELKIAGIQCHNTWTSGAFLGSLKSNRDWPDALKFHPKP</sequence>